<dbReference type="GO" id="GO:0005737">
    <property type="term" value="C:cytoplasm"/>
    <property type="evidence" value="ECO:0007669"/>
    <property type="project" value="UniProtKB-SubCell"/>
</dbReference>
<feature type="coiled-coil region" evidence="5">
    <location>
        <begin position="14"/>
        <end position="45"/>
    </location>
</feature>
<evidence type="ECO:0000256" key="1">
    <source>
        <dbReference type="ARBA" id="ARBA00009054"/>
    </source>
</evidence>
<dbReference type="SUPFAM" id="SSF51064">
    <property type="entry name" value="Head domain of nucleotide exchange factor GrpE"/>
    <property type="match status" value="1"/>
</dbReference>
<organism evidence="6 7">
    <name type="scientific">Candidatus Woesebacteria bacterium GW2011_GWA1_39_8</name>
    <dbReference type="NCBI Taxonomy" id="1618552"/>
    <lineage>
        <taxon>Bacteria</taxon>
        <taxon>Candidatus Woeseibacteriota</taxon>
    </lineage>
</organism>
<dbReference type="CDD" id="cd00446">
    <property type="entry name" value="GrpE"/>
    <property type="match status" value="1"/>
</dbReference>
<keyword evidence="5" id="KW-0175">Coiled coil</keyword>
<keyword evidence="3" id="KW-0963">Cytoplasm</keyword>
<dbReference type="InterPro" id="IPR000740">
    <property type="entry name" value="GrpE"/>
</dbReference>
<dbReference type="SUPFAM" id="SSF58014">
    <property type="entry name" value="Coiled-coil domain of nucleotide exchange factor GrpE"/>
    <property type="match status" value="1"/>
</dbReference>
<comment type="caution">
    <text evidence="6">The sequence shown here is derived from an EMBL/GenBank/DDBJ whole genome shotgun (WGS) entry which is preliminary data.</text>
</comment>
<comment type="subunit">
    <text evidence="3">Homodimer.</text>
</comment>
<evidence type="ECO:0000256" key="4">
    <source>
        <dbReference type="RuleBase" id="RU004478"/>
    </source>
</evidence>
<dbReference type="EMBL" id="LBXL01000032">
    <property type="protein sequence ID" value="KKR29377.1"/>
    <property type="molecule type" value="Genomic_DNA"/>
</dbReference>
<dbReference type="PANTHER" id="PTHR21237:SF23">
    <property type="entry name" value="GRPE PROTEIN HOMOLOG, MITOCHONDRIAL"/>
    <property type="match status" value="1"/>
</dbReference>
<dbReference type="Proteomes" id="UP000034793">
    <property type="component" value="Unassembled WGS sequence"/>
</dbReference>
<dbReference type="HAMAP" id="MF_01151">
    <property type="entry name" value="GrpE"/>
    <property type="match status" value="1"/>
</dbReference>
<evidence type="ECO:0000256" key="3">
    <source>
        <dbReference type="HAMAP-Rule" id="MF_01151"/>
    </source>
</evidence>
<dbReference type="GO" id="GO:0006457">
    <property type="term" value="P:protein folding"/>
    <property type="evidence" value="ECO:0007669"/>
    <property type="project" value="InterPro"/>
</dbReference>
<sequence>MKRGKSQGATEVEVVELKIQLARALADYDNLRKRVEREKEEIIKAGSVVLFEKLLPILDMLARAQEHLKDEGLGQVIGQLNKVLEEEGIVKINTSVGDIFDAYIHEVLEIEKTSEKDKKGKIAEVLQDGWMVKDGPIVRAVKVKVYGGNPPANGDKKE</sequence>
<dbReference type="GO" id="GO:0051082">
    <property type="term" value="F:unfolded protein binding"/>
    <property type="evidence" value="ECO:0007669"/>
    <property type="project" value="TreeGrafter"/>
</dbReference>
<protein>
    <recommendedName>
        <fullName evidence="3">Protein GrpE</fullName>
    </recommendedName>
    <alternativeName>
        <fullName evidence="3">HSP-70 cofactor</fullName>
    </alternativeName>
</protein>
<dbReference type="InterPro" id="IPR013805">
    <property type="entry name" value="GrpE_CC"/>
</dbReference>
<dbReference type="PRINTS" id="PR00773">
    <property type="entry name" value="GRPEPROTEIN"/>
</dbReference>
<evidence type="ECO:0000313" key="6">
    <source>
        <dbReference type="EMBL" id="KKR29377.1"/>
    </source>
</evidence>
<comment type="subcellular location">
    <subcellularLocation>
        <location evidence="3">Cytoplasm</location>
    </subcellularLocation>
</comment>
<evidence type="ECO:0000313" key="7">
    <source>
        <dbReference type="Proteomes" id="UP000034793"/>
    </source>
</evidence>
<name>A0A0G0SUV5_9BACT</name>
<dbReference type="AlphaFoldDB" id="A0A0G0SUV5"/>
<dbReference type="GO" id="GO:0000774">
    <property type="term" value="F:adenyl-nucleotide exchange factor activity"/>
    <property type="evidence" value="ECO:0007669"/>
    <property type="project" value="InterPro"/>
</dbReference>
<evidence type="ECO:0000256" key="5">
    <source>
        <dbReference type="SAM" id="Coils"/>
    </source>
</evidence>
<keyword evidence="3" id="KW-0346">Stress response</keyword>
<dbReference type="PANTHER" id="PTHR21237">
    <property type="entry name" value="GRPE PROTEIN"/>
    <property type="match status" value="1"/>
</dbReference>
<comment type="similarity">
    <text evidence="1 3 4">Belongs to the GrpE family.</text>
</comment>
<keyword evidence="2 3" id="KW-0143">Chaperone</keyword>
<proteinExistence type="inferred from homology"/>
<reference evidence="6 7" key="1">
    <citation type="journal article" date="2015" name="Nature">
        <title>rRNA introns, odd ribosomes, and small enigmatic genomes across a large radiation of phyla.</title>
        <authorList>
            <person name="Brown C.T."/>
            <person name="Hug L.A."/>
            <person name="Thomas B.C."/>
            <person name="Sharon I."/>
            <person name="Castelle C.J."/>
            <person name="Singh A."/>
            <person name="Wilkins M.J."/>
            <person name="Williams K.H."/>
            <person name="Banfield J.F."/>
        </authorList>
    </citation>
    <scope>NUCLEOTIDE SEQUENCE [LARGE SCALE GENOMIC DNA]</scope>
</reference>
<evidence type="ECO:0000256" key="2">
    <source>
        <dbReference type="ARBA" id="ARBA00023186"/>
    </source>
</evidence>
<dbReference type="Gene3D" id="3.90.20.20">
    <property type="match status" value="1"/>
</dbReference>
<accession>A0A0G0SUV5</accession>
<comment type="function">
    <text evidence="3">Participates actively in the response to hyperosmotic and heat shock by preventing the aggregation of stress-denatured proteins, in association with DnaK and GrpE. It is the nucleotide exchange factor for DnaK and may function as a thermosensor. Unfolded proteins bind initially to DnaJ; upon interaction with the DnaJ-bound protein, DnaK hydrolyzes its bound ATP, resulting in the formation of a stable complex. GrpE releases ADP from DnaK; ATP binding to DnaK triggers the release of the substrate protein, thus completing the reaction cycle. Several rounds of ATP-dependent interactions between DnaJ, DnaK and GrpE are required for fully efficient folding.</text>
</comment>
<dbReference type="GO" id="GO:0051087">
    <property type="term" value="F:protein-folding chaperone binding"/>
    <property type="evidence" value="ECO:0007669"/>
    <property type="project" value="InterPro"/>
</dbReference>
<dbReference type="GO" id="GO:0042803">
    <property type="term" value="F:protein homodimerization activity"/>
    <property type="evidence" value="ECO:0007669"/>
    <property type="project" value="InterPro"/>
</dbReference>
<dbReference type="InterPro" id="IPR009012">
    <property type="entry name" value="GrpE_head"/>
</dbReference>
<gene>
    <name evidence="3" type="primary">grpE</name>
    <name evidence="6" type="ORF">UT61_C0032G0002</name>
</gene>
<dbReference type="Pfam" id="PF01025">
    <property type="entry name" value="GrpE"/>
    <property type="match status" value="1"/>
</dbReference>